<comment type="caution">
    <text evidence="1">The sequence shown here is derived from an EMBL/GenBank/DDBJ whole genome shotgun (WGS) entry which is preliminary data.</text>
</comment>
<dbReference type="EMBL" id="LAZR01032442">
    <property type="protein sequence ID" value="KKL50878.1"/>
    <property type="molecule type" value="Genomic_DNA"/>
</dbReference>
<proteinExistence type="predicted"/>
<reference evidence="1" key="1">
    <citation type="journal article" date="2015" name="Nature">
        <title>Complex archaea that bridge the gap between prokaryotes and eukaryotes.</title>
        <authorList>
            <person name="Spang A."/>
            <person name="Saw J.H."/>
            <person name="Jorgensen S.L."/>
            <person name="Zaremba-Niedzwiedzka K."/>
            <person name="Martijn J."/>
            <person name="Lind A.E."/>
            <person name="van Eijk R."/>
            <person name="Schleper C."/>
            <person name="Guy L."/>
            <person name="Ettema T.J."/>
        </authorList>
    </citation>
    <scope>NUCLEOTIDE SEQUENCE</scope>
</reference>
<evidence type="ECO:0000313" key="1">
    <source>
        <dbReference type="EMBL" id="KKL50878.1"/>
    </source>
</evidence>
<accession>A0A0F9CNH0</accession>
<sequence length="62" mass="7432">MGREPDYPDEGCELFPTCLGDKKYPQCPFRVCMEDIMDSESEDYSKRDMMILRKWFKEDIGR</sequence>
<name>A0A0F9CNH0_9ZZZZ</name>
<dbReference type="AlphaFoldDB" id="A0A0F9CNH0"/>
<protein>
    <submittedName>
        <fullName evidence="1">Uncharacterized protein</fullName>
    </submittedName>
</protein>
<gene>
    <name evidence="1" type="ORF">LCGC14_2301090</name>
</gene>
<organism evidence="1">
    <name type="scientific">marine sediment metagenome</name>
    <dbReference type="NCBI Taxonomy" id="412755"/>
    <lineage>
        <taxon>unclassified sequences</taxon>
        <taxon>metagenomes</taxon>
        <taxon>ecological metagenomes</taxon>
    </lineage>
</organism>